<dbReference type="OrthoDB" id="1217237at2759"/>
<dbReference type="GeneID" id="111018901"/>
<dbReference type="AlphaFoldDB" id="A0A6J1DBX0"/>
<sequence>MPNYTKFLKDIISRHKKLDEHETVALTKCSSDALGNPLPVKCKDPGSFTIPCSIVGKNLGRALCDLGASINLMTLSVFKELNIREARPITVTLQLANRSIKKPEGKIEDVLVKVDKFIFPADFIEVPIILGRPFLATGYTVFNVRKGEITMKVNDEQVTFNVLDAMRLPDDVEECSTIGAIMEELQQMIVEDLEADLEVAEKESTAILPQFELLSFCSRQ</sequence>
<accession>A0A6J1DBX0</accession>
<proteinExistence type="predicted"/>
<dbReference type="Proteomes" id="UP000504603">
    <property type="component" value="Unplaced"/>
</dbReference>
<dbReference type="Pfam" id="PF13650">
    <property type="entry name" value="Asp_protease_2"/>
    <property type="match status" value="1"/>
</dbReference>
<dbReference type="PANTHER" id="PTHR33067">
    <property type="entry name" value="RNA-DIRECTED DNA POLYMERASE-RELATED"/>
    <property type="match status" value="1"/>
</dbReference>
<evidence type="ECO:0000313" key="2">
    <source>
        <dbReference type="RefSeq" id="XP_022150857.1"/>
    </source>
</evidence>
<organism evidence="1 2">
    <name type="scientific">Momordica charantia</name>
    <name type="common">Bitter gourd</name>
    <name type="synonym">Balsam pear</name>
    <dbReference type="NCBI Taxonomy" id="3673"/>
    <lineage>
        <taxon>Eukaryota</taxon>
        <taxon>Viridiplantae</taxon>
        <taxon>Streptophyta</taxon>
        <taxon>Embryophyta</taxon>
        <taxon>Tracheophyta</taxon>
        <taxon>Spermatophyta</taxon>
        <taxon>Magnoliopsida</taxon>
        <taxon>eudicotyledons</taxon>
        <taxon>Gunneridae</taxon>
        <taxon>Pentapetalae</taxon>
        <taxon>rosids</taxon>
        <taxon>fabids</taxon>
        <taxon>Cucurbitales</taxon>
        <taxon>Cucurbitaceae</taxon>
        <taxon>Momordiceae</taxon>
        <taxon>Momordica</taxon>
    </lineage>
</organism>
<reference evidence="2" key="1">
    <citation type="submission" date="2025-08" db="UniProtKB">
        <authorList>
            <consortium name="RefSeq"/>
        </authorList>
    </citation>
    <scope>IDENTIFICATION</scope>
    <source>
        <strain evidence="2">OHB3-1</strain>
    </source>
</reference>
<dbReference type="RefSeq" id="XP_022150857.1">
    <property type="nucleotide sequence ID" value="XM_022295165.1"/>
</dbReference>
<keyword evidence="1" id="KW-1185">Reference proteome</keyword>
<dbReference type="CDD" id="cd00303">
    <property type="entry name" value="retropepsin_like"/>
    <property type="match status" value="1"/>
</dbReference>
<dbReference type="Gene3D" id="2.40.70.10">
    <property type="entry name" value="Acid Proteases"/>
    <property type="match status" value="1"/>
</dbReference>
<evidence type="ECO:0000313" key="1">
    <source>
        <dbReference type="Proteomes" id="UP000504603"/>
    </source>
</evidence>
<gene>
    <name evidence="2" type="primary">LOC111018901</name>
</gene>
<dbReference type="InterPro" id="IPR021109">
    <property type="entry name" value="Peptidase_aspartic_dom_sf"/>
</dbReference>
<protein>
    <submittedName>
        <fullName evidence="2">Uncharacterized protein LOC111018901</fullName>
    </submittedName>
</protein>
<name>A0A6J1DBX0_MOMCH</name>
<dbReference type="PANTHER" id="PTHR33067:SF9">
    <property type="entry name" value="RNA-DIRECTED DNA POLYMERASE"/>
    <property type="match status" value="1"/>
</dbReference>
<dbReference type="KEGG" id="mcha:111018901"/>